<dbReference type="EMBL" id="BAABBP010000038">
    <property type="protein sequence ID" value="GAA4004361.1"/>
    <property type="molecule type" value="Genomic_DNA"/>
</dbReference>
<evidence type="ECO:0000313" key="6">
    <source>
        <dbReference type="EMBL" id="GAA4004361.1"/>
    </source>
</evidence>
<protein>
    <submittedName>
        <fullName evidence="6">LysR substrate-binding domain-containing protein</fullName>
    </submittedName>
</protein>
<dbReference type="Pfam" id="PF03466">
    <property type="entry name" value="LysR_substrate"/>
    <property type="match status" value="1"/>
</dbReference>
<dbReference type="InterPro" id="IPR000847">
    <property type="entry name" value="LysR_HTH_N"/>
</dbReference>
<name>A0ABP7RZ51_9BURK</name>
<sequence length="315" mass="33835">MIQYANHKTKQDIVMKLHQLRYFSVLAEELHFGRAAQRLAITQPPLSGAIKALEDELGTPLFTRDSKHVALTPAGVALRAEARQVLDRIDRAAAAVRAVADGLHGRLEIGTTGTMIYRELPAIVRRFQAATPGVEVLLRELSSAQQVDELLHGQLDAGFINAATVPPQLASMALAPDHFVCCLPACHALAASRALRLEQLAEEPFVMFAREVAPANHDNVLAVFSQAGIHPRLVHAARQWLTVIAMVAHGLGIALVPTSLARTGMHGVAFVPLARRPAQSSALLAWRPPVASAALEGFLQAARAQLQAPDGNVPN</sequence>
<keyword evidence="2" id="KW-0805">Transcription regulation</keyword>
<dbReference type="InterPro" id="IPR036388">
    <property type="entry name" value="WH-like_DNA-bd_sf"/>
</dbReference>
<dbReference type="InterPro" id="IPR036390">
    <property type="entry name" value="WH_DNA-bd_sf"/>
</dbReference>
<evidence type="ECO:0000256" key="3">
    <source>
        <dbReference type="ARBA" id="ARBA00023125"/>
    </source>
</evidence>
<dbReference type="SUPFAM" id="SSF46785">
    <property type="entry name" value="Winged helix' DNA-binding domain"/>
    <property type="match status" value="1"/>
</dbReference>
<dbReference type="InterPro" id="IPR005119">
    <property type="entry name" value="LysR_subst-bd"/>
</dbReference>
<evidence type="ECO:0000256" key="1">
    <source>
        <dbReference type="ARBA" id="ARBA00009437"/>
    </source>
</evidence>
<gene>
    <name evidence="6" type="ORF">GCM10022279_30420</name>
</gene>
<evidence type="ECO:0000256" key="4">
    <source>
        <dbReference type="ARBA" id="ARBA00023163"/>
    </source>
</evidence>
<feature type="domain" description="HTH lysR-type" evidence="5">
    <location>
        <begin position="15"/>
        <end position="72"/>
    </location>
</feature>
<reference evidence="7" key="1">
    <citation type="journal article" date="2019" name="Int. J. Syst. Evol. Microbiol.">
        <title>The Global Catalogue of Microorganisms (GCM) 10K type strain sequencing project: providing services to taxonomists for standard genome sequencing and annotation.</title>
        <authorList>
            <consortium name="The Broad Institute Genomics Platform"/>
            <consortium name="The Broad Institute Genome Sequencing Center for Infectious Disease"/>
            <person name="Wu L."/>
            <person name="Ma J."/>
        </authorList>
    </citation>
    <scope>NUCLEOTIDE SEQUENCE [LARGE SCALE GENOMIC DNA]</scope>
    <source>
        <strain evidence="7">JCM 17561</strain>
    </source>
</reference>
<evidence type="ECO:0000259" key="5">
    <source>
        <dbReference type="PROSITE" id="PS50931"/>
    </source>
</evidence>
<dbReference type="SUPFAM" id="SSF53850">
    <property type="entry name" value="Periplasmic binding protein-like II"/>
    <property type="match status" value="1"/>
</dbReference>
<dbReference type="PROSITE" id="PS50931">
    <property type="entry name" value="HTH_LYSR"/>
    <property type="match status" value="1"/>
</dbReference>
<keyword evidence="3" id="KW-0238">DNA-binding</keyword>
<organism evidence="6 7">
    <name type="scientific">Comamonas faecalis</name>
    <dbReference type="NCBI Taxonomy" id="1387849"/>
    <lineage>
        <taxon>Bacteria</taxon>
        <taxon>Pseudomonadati</taxon>
        <taxon>Pseudomonadota</taxon>
        <taxon>Betaproteobacteria</taxon>
        <taxon>Burkholderiales</taxon>
        <taxon>Comamonadaceae</taxon>
        <taxon>Comamonas</taxon>
    </lineage>
</organism>
<dbReference type="Proteomes" id="UP001501627">
    <property type="component" value="Unassembled WGS sequence"/>
</dbReference>
<dbReference type="PANTHER" id="PTHR30346:SF0">
    <property type="entry name" value="HCA OPERON TRANSCRIPTIONAL ACTIVATOR HCAR"/>
    <property type="match status" value="1"/>
</dbReference>
<comment type="similarity">
    <text evidence="1">Belongs to the LysR transcriptional regulatory family.</text>
</comment>
<dbReference type="PRINTS" id="PR00039">
    <property type="entry name" value="HTHLYSR"/>
</dbReference>
<evidence type="ECO:0000256" key="2">
    <source>
        <dbReference type="ARBA" id="ARBA00023015"/>
    </source>
</evidence>
<keyword evidence="7" id="KW-1185">Reference proteome</keyword>
<accession>A0ABP7RZ51</accession>
<dbReference type="Gene3D" id="3.40.190.10">
    <property type="entry name" value="Periplasmic binding protein-like II"/>
    <property type="match status" value="2"/>
</dbReference>
<comment type="caution">
    <text evidence="6">The sequence shown here is derived from an EMBL/GenBank/DDBJ whole genome shotgun (WGS) entry which is preliminary data.</text>
</comment>
<evidence type="ECO:0000313" key="7">
    <source>
        <dbReference type="Proteomes" id="UP001501627"/>
    </source>
</evidence>
<dbReference type="Pfam" id="PF00126">
    <property type="entry name" value="HTH_1"/>
    <property type="match status" value="1"/>
</dbReference>
<dbReference type="PANTHER" id="PTHR30346">
    <property type="entry name" value="TRANSCRIPTIONAL DUAL REGULATOR HCAR-RELATED"/>
    <property type="match status" value="1"/>
</dbReference>
<dbReference type="Gene3D" id="1.10.10.10">
    <property type="entry name" value="Winged helix-like DNA-binding domain superfamily/Winged helix DNA-binding domain"/>
    <property type="match status" value="1"/>
</dbReference>
<keyword evidence="4" id="KW-0804">Transcription</keyword>
<proteinExistence type="inferred from homology"/>